<evidence type="ECO:0000313" key="2">
    <source>
        <dbReference type="Proteomes" id="UP001164929"/>
    </source>
</evidence>
<sequence length="26" mass="3220">MEDQINKNRKTIKDVLCMNLYEHKVR</sequence>
<gene>
    <name evidence="1" type="ORF">NC653_008292</name>
</gene>
<accession>A0AAD6R6A5</accession>
<dbReference type="AlphaFoldDB" id="A0AAD6R6A5"/>
<dbReference type="EMBL" id="JAQIZT010000003">
    <property type="protein sequence ID" value="KAJ7003014.1"/>
    <property type="molecule type" value="Genomic_DNA"/>
</dbReference>
<evidence type="ECO:0000313" key="1">
    <source>
        <dbReference type="EMBL" id="KAJ7003014.1"/>
    </source>
</evidence>
<comment type="caution">
    <text evidence="1">The sequence shown here is derived from an EMBL/GenBank/DDBJ whole genome shotgun (WGS) entry which is preliminary data.</text>
</comment>
<reference evidence="1" key="1">
    <citation type="journal article" date="2023" name="Mol. Ecol. Resour.">
        <title>Chromosome-level genome assembly of a triploid poplar Populus alba 'Berolinensis'.</title>
        <authorList>
            <person name="Chen S."/>
            <person name="Yu Y."/>
            <person name="Wang X."/>
            <person name="Wang S."/>
            <person name="Zhang T."/>
            <person name="Zhou Y."/>
            <person name="He R."/>
            <person name="Meng N."/>
            <person name="Wang Y."/>
            <person name="Liu W."/>
            <person name="Liu Z."/>
            <person name="Liu J."/>
            <person name="Guo Q."/>
            <person name="Huang H."/>
            <person name="Sederoff R.R."/>
            <person name="Wang G."/>
            <person name="Qu G."/>
            <person name="Chen S."/>
        </authorList>
    </citation>
    <scope>NUCLEOTIDE SEQUENCE</scope>
    <source>
        <strain evidence="1">SC-2020</strain>
    </source>
</reference>
<keyword evidence="2" id="KW-1185">Reference proteome</keyword>
<proteinExistence type="predicted"/>
<name>A0AAD6R6A5_9ROSI</name>
<dbReference type="Proteomes" id="UP001164929">
    <property type="component" value="Chromosome 3"/>
</dbReference>
<organism evidence="1 2">
    <name type="scientific">Populus alba x Populus x berolinensis</name>
    <dbReference type="NCBI Taxonomy" id="444605"/>
    <lineage>
        <taxon>Eukaryota</taxon>
        <taxon>Viridiplantae</taxon>
        <taxon>Streptophyta</taxon>
        <taxon>Embryophyta</taxon>
        <taxon>Tracheophyta</taxon>
        <taxon>Spermatophyta</taxon>
        <taxon>Magnoliopsida</taxon>
        <taxon>eudicotyledons</taxon>
        <taxon>Gunneridae</taxon>
        <taxon>Pentapetalae</taxon>
        <taxon>rosids</taxon>
        <taxon>fabids</taxon>
        <taxon>Malpighiales</taxon>
        <taxon>Salicaceae</taxon>
        <taxon>Saliceae</taxon>
        <taxon>Populus</taxon>
    </lineage>
</organism>
<protein>
    <submittedName>
        <fullName evidence="1">Uncharacterized protein</fullName>
    </submittedName>
</protein>